<comment type="caution">
    <text evidence="1">The sequence shown here is derived from an EMBL/GenBank/DDBJ whole genome shotgun (WGS) entry which is preliminary data.</text>
</comment>
<protein>
    <submittedName>
        <fullName evidence="1">Uncharacterized protein</fullName>
    </submittedName>
</protein>
<accession>A0ABQ4AY99</accession>
<evidence type="ECO:0000313" key="2">
    <source>
        <dbReference type="Proteomes" id="UP000631312"/>
    </source>
</evidence>
<keyword evidence="2" id="KW-1185">Reference proteome</keyword>
<reference evidence="1 2" key="1">
    <citation type="submission" date="2021-01" db="EMBL/GenBank/DDBJ databases">
        <title>Whole genome shotgun sequence of Actinoplanes lobatus NBRC 12513.</title>
        <authorList>
            <person name="Komaki H."/>
            <person name="Tamura T."/>
        </authorList>
    </citation>
    <scope>NUCLEOTIDE SEQUENCE [LARGE SCALE GENOMIC DNA]</scope>
    <source>
        <strain evidence="1 2">NBRC 12513</strain>
    </source>
</reference>
<organism evidence="1 2">
    <name type="scientific">Actinoplanes lobatus</name>
    <dbReference type="NCBI Taxonomy" id="113568"/>
    <lineage>
        <taxon>Bacteria</taxon>
        <taxon>Bacillati</taxon>
        <taxon>Actinomycetota</taxon>
        <taxon>Actinomycetes</taxon>
        <taxon>Micromonosporales</taxon>
        <taxon>Micromonosporaceae</taxon>
        <taxon>Actinoplanes</taxon>
    </lineage>
</organism>
<dbReference type="Proteomes" id="UP000631312">
    <property type="component" value="Unassembled WGS sequence"/>
</dbReference>
<evidence type="ECO:0000313" key="1">
    <source>
        <dbReference type="EMBL" id="GIE45994.1"/>
    </source>
</evidence>
<dbReference type="EMBL" id="BOMP01000182">
    <property type="protein sequence ID" value="GIE45994.1"/>
    <property type="molecule type" value="Genomic_DNA"/>
</dbReference>
<gene>
    <name evidence="1" type="ORF">Alo02nite_88920</name>
</gene>
<name>A0ABQ4AY99_9ACTN</name>
<sequence>MRPTGIDAQLKDEASGGWLEMGPFVWTMRTTADVGWLRDIEPELCDAGDELMARALPVSADADACYGILDPADISDNGPT</sequence>
<proteinExistence type="predicted"/>